<evidence type="ECO:0000313" key="3">
    <source>
        <dbReference type="EMBL" id="KAF2737885.1"/>
    </source>
</evidence>
<evidence type="ECO:0000256" key="2">
    <source>
        <dbReference type="SAM" id="MobiDB-lite"/>
    </source>
</evidence>
<gene>
    <name evidence="3" type="ORF">EJ04DRAFT_561306</name>
</gene>
<keyword evidence="1" id="KW-0175">Coiled coil</keyword>
<feature type="region of interest" description="Disordered" evidence="2">
    <location>
        <begin position="1"/>
        <end position="31"/>
    </location>
</feature>
<comment type="caution">
    <text evidence="3">The sequence shown here is derived from an EMBL/GenBank/DDBJ whole genome shotgun (WGS) entry which is preliminary data.</text>
</comment>
<proteinExistence type="predicted"/>
<dbReference type="EMBL" id="ML996113">
    <property type="protein sequence ID" value="KAF2737885.1"/>
    <property type="molecule type" value="Genomic_DNA"/>
</dbReference>
<evidence type="ECO:0000313" key="4">
    <source>
        <dbReference type="Proteomes" id="UP000799444"/>
    </source>
</evidence>
<feature type="coiled-coil region" evidence="1">
    <location>
        <begin position="81"/>
        <end position="111"/>
    </location>
</feature>
<protein>
    <submittedName>
        <fullName evidence="3">Uncharacterized protein</fullName>
    </submittedName>
</protein>
<sequence>MTDIPPFQGNQDIEMPDAIPPSQDDDTDAPNSAFTTKFIQVIDAAIHGTNKLIIKFEQQMHRSRLYANMAIIKRDRPTQHIEELQHISEVSQDAVDALREQNSEREEFKRRFRAGIKGWEGKDEVLLEWVREKREEFEEMEWRYGGKVARLMRGLRKSLPTIGQGHEDVGQESLARDR</sequence>
<keyword evidence="4" id="KW-1185">Reference proteome</keyword>
<evidence type="ECO:0000256" key="1">
    <source>
        <dbReference type="SAM" id="Coils"/>
    </source>
</evidence>
<organism evidence="3 4">
    <name type="scientific">Polyplosphaeria fusca</name>
    <dbReference type="NCBI Taxonomy" id="682080"/>
    <lineage>
        <taxon>Eukaryota</taxon>
        <taxon>Fungi</taxon>
        <taxon>Dikarya</taxon>
        <taxon>Ascomycota</taxon>
        <taxon>Pezizomycotina</taxon>
        <taxon>Dothideomycetes</taxon>
        <taxon>Pleosporomycetidae</taxon>
        <taxon>Pleosporales</taxon>
        <taxon>Tetraplosphaeriaceae</taxon>
        <taxon>Polyplosphaeria</taxon>
    </lineage>
</organism>
<name>A0A9P4R4C8_9PLEO</name>
<reference evidence="3" key="1">
    <citation type="journal article" date="2020" name="Stud. Mycol.">
        <title>101 Dothideomycetes genomes: a test case for predicting lifestyles and emergence of pathogens.</title>
        <authorList>
            <person name="Haridas S."/>
            <person name="Albert R."/>
            <person name="Binder M."/>
            <person name="Bloem J."/>
            <person name="Labutti K."/>
            <person name="Salamov A."/>
            <person name="Andreopoulos B."/>
            <person name="Baker S."/>
            <person name="Barry K."/>
            <person name="Bills G."/>
            <person name="Bluhm B."/>
            <person name="Cannon C."/>
            <person name="Castanera R."/>
            <person name="Culley D."/>
            <person name="Daum C."/>
            <person name="Ezra D."/>
            <person name="Gonzalez J."/>
            <person name="Henrissat B."/>
            <person name="Kuo A."/>
            <person name="Liang C."/>
            <person name="Lipzen A."/>
            <person name="Lutzoni F."/>
            <person name="Magnuson J."/>
            <person name="Mondo S."/>
            <person name="Nolan M."/>
            <person name="Ohm R."/>
            <person name="Pangilinan J."/>
            <person name="Park H.-J."/>
            <person name="Ramirez L."/>
            <person name="Alfaro M."/>
            <person name="Sun H."/>
            <person name="Tritt A."/>
            <person name="Yoshinaga Y."/>
            <person name="Zwiers L.-H."/>
            <person name="Turgeon B."/>
            <person name="Goodwin S."/>
            <person name="Spatafora J."/>
            <person name="Crous P."/>
            <person name="Grigoriev I."/>
        </authorList>
    </citation>
    <scope>NUCLEOTIDE SEQUENCE</scope>
    <source>
        <strain evidence="3">CBS 125425</strain>
    </source>
</reference>
<dbReference type="Proteomes" id="UP000799444">
    <property type="component" value="Unassembled WGS sequence"/>
</dbReference>
<dbReference type="AlphaFoldDB" id="A0A9P4R4C8"/>
<accession>A0A9P4R4C8</accession>